<feature type="compositionally biased region" description="Polar residues" evidence="7">
    <location>
        <begin position="311"/>
        <end position="322"/>
    </location>
</feature>
<comment type="subcellular location">
    <subcellularLocation>
        <location evidence="1">Nucleus</location>
    </subcellularLocation>
</comment>
<evidence type="ECO:0000256" key="3">
    <source>
        <dbReference type="ARBA" id="ARBA00021704"/>
    </source>
</evidence>
<evidence type="ECO:0000256" key="6">
    <source>
        <dbReference type="ARBA" id="ARBA00032319"/>
    </source>
</evidence>
<protein>
    <recommendedName>
        <fullName evidence="3">tRNA (adenine(58)-N(1))-methyltransferase non-catalytic subunit TRM6</fullName>
    </recommendedName>
    <alternativeName>
        <fullName evidence="6">tRNA(m1A58)-methyltransferase subunit TRM6</fullName>
    </alternativeName>
</protein>
<evidence type="ECO:0000256" key="2">
    <source>
        <dbReference type="ARBA" id="ARBA00008320"/>
    </source>
</evidence>
<feature type="region of interest" description="Disordered" evidence="7">
    <location>
        <begin position="573"/>
        <end position="593"/>
    </location>
</feature>
<feature type="compositionally biased region" description="Acidic residues" evidence="7">
    <location>
        <begin position="254"/>
        <end position="268"/>
    </location>
</feature>
<dbReference type="GO" id="GO:0031515">
    <property type="term" value="C:tRNA (m1A) methyltransferase complex"/>
    <property type="evidence" value="ECO:0007669"/>
    <property type="project" value="InterPro"/>
</dbReference>
<dbReference type="PANTHER" id="PTHR12945:SF0">
    <property type="entry name" value="TRNA (ADENINE(58)-N(1))-METHYLTRANSFERASE NON-CATALYTIC SUBUNIT TRM6"/>
    <property type="match status" value="1"/>
</dbReference>
<evidence type="ECO:0000313" key="9">
    <source>
        <dbReference type="Proteomes" id="UP000509510"/>
    </source>
</evidence>
<dbReference type="GO" id="GO:0030488">
    <property type="term" value="P:tRNA methylation"/>
    <property type="evidence" value="ECO:0007669"/>
    <property type="project" value="InterPro"/>
</dbReference>
<proteinExistence type="inferred from homology"/>
<dbReference type="PANTHER" id="PTHR12945">
    <property type="entry name" value="TRANSLATION INITIATION FACTOR EIF3-RELATED"/>
    <property type="match status" value="1"/>
</dbReference>
<dbReference type="Pfam" id="PF04189">
    <property type="entry name" value="Gcd10p"/>
    <property type="match status" value="1"/>
</dbReference>
<sequence length="593" mass="65794">MHSVVRPHQHVVLRLPSGVYKLLKLAPGMPVSLGKFGSFYSNQIIGRPFYFTYEFLDQPGDDGYALRVVPAAELHAEALISEGSAEADGVVDDVEMSNGDSLPTRTNRDINDDNSSQTLTWQEIEELKRNTTGAGQEIIEKILEAHSTIDKKTAFSLAKYKLRKRQKYLKRFTVLPVDVGVLTEYILQGKDPNKIMELRDEMIGLLGCWGNVHHAGNLQLDDVKPGGRYLVVDDTGGLVVAAMAERMGILQPPEPEDEEETGDDDEEEKDARNNDGDVADQQMPNAPEESTATDTTPQKQNNAGDYKTPQRHTTQQNATNARENTITVIHAYARPNLSLLKYFGYEEDTPDESHPLFSHLKTTTWLQLLDPHSDNIYAERPENVDEATLKSWKPRQRGIYHRKLARYNRVRATVDEVRAGGYDGLVVASLMDPESVLRHAVPLLAGGASTVVYSPAIEPLTQLVDLYSSDRRGAYIKKKLALEKEQENLAASSEANLASIEAALFAEFTLDPTLLLGPMLQTSRVRQWQVLPGRTHPLMSDRGGSEGYIFHATRVLPVAGYVNAHGVYGRKKKRKLDESGAQAPAQEVSTPSA</sequence>
<gene>
    <name evidence="8" type="ORF">TRUGW13939_02619</name>
</gene>
<feature type="region of interest" description="Disordered" evidence="7">
    <location>
        <begin position="247"/>
        <end position="322"/>
    </location>
</feature>
<dbReference type="GO" id="GO:0005634">
    <property type="term" value="C:nucleus"/>
    <property type="evidence" value="ECO:0007669"/>
    <property type="project" value="UniProtKB-SubCell"/>
</dbReference>
<name>A0A7H8QPY1_TALRU</name>
<dbReference type="InterPro" id="IPR017423">
    <property type="entry name" value="TRM6"/>
</dbReference>
<evidence type="ECO:0000256" key="5">
    <source>
        <dbReference type="ARBA" id="ARBA00023242"/>
    </source>
</evidence>
<dbReference type="Proteomes" id="UP000509510">
    <property type="component" value="Chromosome II"/>
</dbReference>
<evidence type="ECO:0000313" key="8">
    <source>
        <dbReference type="EMBL" id="QKX55525.1"/>
    </source>
</evidence>
<comment type="similarity">
    <text evidence="2">Belongs to the TRM6/GCD10 family.</text>
</comment>
<dbReference type="RefSeq" id="XP_035341703.1">
    <property type="nucleotide sequence ID" value="XM_035485810.1"/>
</dbReference>
<evidence type="ECO:0000256" key="4">
    <source>
        <dbReference type="ARBA" id="ARBA00022694"/>
    </source>
</evidence>
<reference evidence="9" key="1">
    <citation type="submission" date="2020-06" db="EMBL/GenBank/DDBJ databases">
        <title>A chromosome-scale genome assembly of Talaromyces rugulosus W13939.</title>
        <authorList>
            <person name="Wang B."/>
            <person name="Guo L."/>
            <person name="Ye K."/>
            <person name="Wang L."/>
        </authorList>
    </citation>
    <scope>NUCLEOTIDE SEQUENCE [LARGE SCALE GENOMIC DNA]</scope>
    <source>
        <strain evidence="9">W13939</strain>
    </source>
</reference>
<keyword evidence="4" id="KW-0819">tRNA processing</keyword>
<dbReference type="AlphaFoldDB" id="A0A7H8QPY1"/>
<accession>A0A7H8QPY1</accession>
<organism evidence="8 9">
    <name type="scientific">Talaromyces rugulosus</name>
    <name type="common">Penicillium rugulosum</name>
    <dbReference type="NCBI Taxonomy" id="121627"/>
    <lineage>
        <taxon>Eukaryota</taxon>
        <taxon>Fungi</taxon>
        <taxon>Dikarya</taxon>
        <taxon>Ascomycota</taxon>
        <taxon>Pezizomycotina</taxon>
        <taxon>Eurotiomycetes</taxon>
        <taxon>Eurotiomycetidae</taxon>
        <taxon>Eurotiales</taxon>
        <taxon>Trichocomaceae</taxon>
        <taxon>Talaromyces</taxon>
        <taxon>Talaromyces sect. Islandici</taxon>
    </lineage>
</organism>
<evidence type="ECO:0000256" key="1">
    <source>
        <dbReference type="ARBA" id="ARBA00004123"/>
    </source>
</evidence>
<keyword evidence="9" id="KW-1185">Reference proteome</keyword>
<dbReference type="KEGG" id="trg:TRUGW13939_02619"/>
<dbReference type="OrthoDB" id="10254665at2759"/>
<feature type="compositionally biased region" description="Polar residues" evidence="7">
    <location>
        <begin position="282"/>
        <end position="303"/>
    </location>
</feature>
<dbReference type="GeneID" id="55990126"/>
<keyword evidence="5" id="KW-0539">Nucleus</keyword>
<dbReference type="EMBL" id="CP055899">
    <property type="protein sequence ID" value="QKX55525.1"/>
    <property type="molecule type" value="Genomic_DNA"/>
</dbReference>
<evidence type="ECO:0000256" key="7">
    <source>
        <dbReference type="SAM" id="MobiDB-lite"/>
    </source>
</evidence>